<gene>
    <name evidence="7" type="ORF">LARSCL_LOCUS10417</name>
</gene>
<dbReference type="GO" id="GO:0051287">
    <property type="term" value="F:NAD binding"/>
    <property type="evidence" value="ECO:0007669"/>
    <property type="project" value="InterPro"/>
</dbReference>
<evidence type="ECO:0000256" key="4">
    <source>
        <dbReference type="ARBA" id="ARBA00030287"/>
    </source>
</evidence>
<dbReference type="InterPro" id="IPR035501">
    <property type="entry name" value="GLYR1_PWWP"/>
</dbReference>
<dbReference type="PANTHER" id="PTHR43580">
    <property type="entry name" value="OXIDOREDUCTASE GLYR1-RELATED"/>
    <property type="match status" value="1"/>
</dbReference>
<evidence type="ECO:0000313" key="8">
    <source>
        <dbReference type="Proteomes" id="UP001497382"/>
    </source>
</evidence>
<dbReference type="Pfam" id="PF03446">
    <property type="entry name" value="NAD_binding_2"/>
    <property type="match status" value="1"/>
</dbReference>
<dbReference type="Pfam" id="PF14833">
    <property type="entry name" value="NAD_binding_11"/>
    <property type="match status" value="1"/>
</dbReference>
<dbReference type="InterPro" id="IPR036291">
    <property type="entry name" value="NAD(P)-bd_dom_sf"/>
</dbReference>
<evidence type="ECO:0000313" key="7">
    <source>
        <dbReference type="EMBL" id="CAL1279521.1"/>
    </source>
</evidence>
<evidence type="ECO:0000256" key="1">
    <source>
        <dbReference type="ARBA" id="ARBA00004286"/>
    </source>
</evidence>
<dbReference type="Gene3D" id="3.40.50.720">
    <property type="entry name" value="NAD(P)-binding Rossmann-like Domain"/>
    <property type="match status" value="1"/>
</dbReference>
<dbReference type="CDD" id="cd05836">
    <property type="entry name" value="PWWP_GLYR1"/>
    <property type="match status" value="1"/>
</dbReference>
<reference evidence="7 8" key="1">
    <citation type="submission" date="2024-04" db="EMBL/GenBank/DDBJ databases">
        <authorList>
            <person name="Rising A."/>
            <person name="Reimegard J."/>
            <person name="Sonavane S."/>
            <person name="Akerstrom W."/>
            <person name="Nylinder S."/>
            <person name="Hedman E."/>
            <person name="Kallberg Y."/>
        </authorList>
    </citation>
    <scope>NUCLEOTIDE SEQUENCE [LARGE SCALE GENOMIC DNA]</scope>
</reference>
<dbReference type="InterPro" id="IPR006115">
    <property type="entry name" value="6PGDH_NADP-bd"/>
</dbReference>
<proteinExistence type="inferred from homology"/>
<dbReference type="Pfam" id="PF00855">
    <property type="entry name" value="PWWP"/>
    <property type="match status" value="1"/>
</dbReference>
<dbReference type="InterPro" id="IPR051265">
    <property type="entry name" value="HIBADH-related_NP60_sf"/>
</dbReference>
<evidence type="ECO:0000256" key="5">
    <source>
        <dbReference type="ARBA" id="ARBA00034140"/>
    </source>
</evidence>
<dbReference type="GO" id="GO:0140673">
    <property type="term" value="P:transcription elongation-coupled chromatin remodeling"/>
    <property type="evidence" value="ECO:0007669"/>
    <property type="project" value="TreeGrafter"/>
</dbReference>
<feature type="domain" description="PWWP" evidence="6">
    <location>
        <begin position="8"/>
        <end position="67"/>
    </location>
</feature>
<dbReference type="Proteomes" id="UP001497382">
    <property type="component" value="Unassembled WGS sequence"/>
</dbReference>
<evidence type="ECO:0000259" key="6">
    <source>
        <dbReference type="PROSITE" id="PS50812"/>
    </source>
</evidence>
<protein>
    <recommendedName>
        <fullName evidence="5">Cytokine-like nuclear factor N-PAC</fullName>
    </recommendedName>
    <alternativeName>
        <fullName evidence="4">Glyoxylate reductase 1 homolog</fullName>
    </alternativeName>
</protein>
<evidence type="ECO:0000256" key="2">
    <source>
        <dbReference type="ARBA" id="ARBA00007598"/>
    </source>
</evidence>
<dbReference type="InterPro" id="IPR008927">
    <property type="entry name" value="6-PGluconate_DH-like_C_sf"/>
</dbReference>
<dbReference type="PANTHER" id="PTHR43580:SF2">
    <property type="entry name" value="CYTOKINE-LIKE NUCLEAR FACTOR N-PAC"/>
    <property type="match status" value="1"/>
</dbReference>
<dbReference type="Gene3D" id="1.10.1040.10">
    <property type="entry name" value="N-(1-d-carboxylethyl)-l-norvaline Dehydrogenase, domain 2"/>
    <property type="match status" value="1"/>
</dbReference>
<dbReference type="SUPFAM" id="SSF63748">
    <property type="entry name" value="Tudor/PWWP/MBT"/>
    <property type="match status" value="1"/>
</dbReference>
<comment type="caution">
    <text evidence="7">The sequence shown here is derived from an EMBL/GenBank/DDBJ whole genome shotgun (WGS) entry which is preliminary data.</text>
</comment>
<dbReference type="InterPro" id="IPR013328">
    <property type="entry name" value="6PGD_dom2"/>
</dbReference>
<dbReference type="InterPro" id="IPR000313">
    <property type="entry name" value="PWWP_dom"/>
</dbReference>
<dbReference type="PROSITE" id="PS50812">
    <property type="entry name" value="PWWP"/>
    <property type="match status" value="1"/>
</dbReference>
<organism evidence="7 8">
    <name type="scientific">Larinioides sclopetarius</name>
    <dbReference type="NCBI Taxonomy" id="280406"/>
    <lineage>
        <taxon>Eukaryota</taxon>
        <taxon>Metazoa</taxon>
        <taxon>Ecdysozoa</taxon>
        <taxon>Arthropoda</taxon>
        <taxon>Chelicerata</taxon>
        <taxon>Arachnida</taxon>
        <taxon>Araneae</taxon>
        <taxon>Araneomorphae</taxon>
        <taxon>Entelegynae</taxon>
        <taxon>Araneoidea</taxon>
        <taxon>Araneidae</taxon>
        <taxon>Larinioides</taxon>
    </lineage>
</organism>
<dbReference type="GO" id="GO:0050661">
    <property type="term" value="F:NADP binding"/>
    <property type="evidence" value="ECO:0007669"/>
    <property type="project" value="InterPro"/>
</dbReference>
<dbReference type="SUPFAM" id="SSF51735">
    <property type="entry name" value="NAD(P)-binding Rossmann-fold domains"/>
    <property type="match status" value="1"/>
</dbReference>
<evidence type="ECO:0000256" key="3">
    <source>
        <dbReference type="ARBA" id="ARBA00022454"/>
    </source>
</evidence>
<dbReference type="SMART" id="SM00293">
    <property type="entry name" value="PWWP"/>
    <property type="match status" value="1"/>
</dbReference>
<dbReference type="SUPFAM" id="SSF48179">
    <property type="entry name" value="6-phosphogluconate dehydrogenase C-terminal domain-like"/>
    <property type="match status" value="1"/>
</dbReference>
<dbReference type="GO" id="GO:0000785">
    <property type="term" value="C:chromatin"/>
    <property type="evidence" value="ECO:0007669"/>
    <property type="project" value="TreeGrafter"/>
</dbReference>
<dbReference type="EMBL" id="CAXIEN010000123">
    <property type="protein sequence ID" value="CAL1279521.1"/>
    <property type="molecule type" value="Genomic_DNA"/>
</dbReference>
<name>A0AAV2A6A3_9ARAC</name>
<sequence length="496" mass="54851">MVAADFEVGDLVWAKMKNFPYWPAKIVNPPSNTKSTPSKKAHHYVFFFGSENYAWISDDNINHHSEEMLQSISTKKKSQLYKSAIEKIIVESEKVPMKSKPPVKEKGESEMLLGSSPVLKSEKKVSKSQRGKSNKYESAKKRYFAKVQKSSQNQYFAKMHKKVRKKYFTDRIKSSRSKENTSIELNGETLLGMLSTFAGKTIQSTKKKIGFLGLGKMGQRIVKKLIESDHNVTVWNRTLDKCSEFLKMGAHGALTPASVIVECDVTFCCVSGPDAVKAIVFGPDGVLVGLEGTRGKGYVELTTIDPVTSEEIAEAIRHKGGTYLESPVTESKKQDKSESLVVVCSGEYDLFTNCESCFYAFASDAYFLSGVVGSGSNMNLLTSMFMNTVYAALAESLALIRKLNLSQDALLEFLKHGPLNCCLLQQKGKAIASDDFFIGSTFKYQQKDLSLALSLGDSCEQPMPLTAAANELYKRPIHLLYDPENGTSSGKSTSED</sequence>
<keyword evidence="3" id="KW-0158">Chromosome</keyword>
<dbReference type="AlphaFoldDB" id="A0AAV2A6A3"/>
<dbReference type="InterPro" id="IPR029154">
    <property type="entry name" value="HIBADH-like_NADP-bd"/>
</dbReference>
<accession>A0AAV2A6A3</accession>
<dbReference type="Gene3D" id="2.30.30.140">
    <property type="match status" value="1"/>
</dbReference>
<keyword evidence="8" id="KW-1185">Reference proteome</keyword>
<comment type="similarity">
    <text evidence="2">Belongs to the HIBADH-related family. NP60 subfamily.</text>
</comment>
<comment type="subcellular location">
    <subcellularLocation>
        <location evidence="1">Chromosome</location>
    </subcellularLocation>
</comment>
<dbReference type="GO" id="GO:0031491">
    <property type="term" value="F:nucleosome binding"/>
    <property type="evidence" value="ECO:0007669"/>
    <property type="project" value="TreeGrafter"/>
</dbReference>
<dbReference type="GO" id="GO:0003677">
    <property type="term" value="F:DNA binding"/>
    <property type="evidence" value="ECO:0007669"/>
    <property type="project" value="TreeGrafter"/>
</dbReference>